<feature type="transmembrane region" description="Helical" evidence="1">
    <location>
        <begin position="298"/>
        <end position="319"/>
    </location>
</feature>
<feature type="transmembrane region" description="Helical" evidence="1">
    <location>
        <begin position="210"/>
        <end position="227"/>
    </location>
</feature>
<protein>
    <submittedName>
        <fullName evidence="3">DMT family transporter</fullName>
    </submittedName>
</protein>
<evidence type="ECO:0000313" key="3">
    <source>
        <dbReference type="EMBL" id="RIE06908.1"/>
    </source>
</evidence>
<dbReference type="InterPro" id="IPR000620">
    <property type="entry name" value="EamA_dom"/>
</dbReference>
<feature type="transmembrane region" description="Helical" evidence="1">
    <location>
        <begin position="70"/>
        <end position="89"/>
    </location>
</feature>
<dbReference type="Proteomes" id="UP000266328">
    <property type="component" value="Unassembled WGS sequence"/>
</dbReference>
<keyword evidence="1" id="KW-0812">Transmembrane</keyword>
<dbReference type="OrthoDB" id="5242788at2"/>
<sequence length="388" mass="40673">MHAQMLSACYEMSVFPVGGSVTTNTSVPCYRNGTVPRVLQSPMLSSEWSVTILYGMRAAARQKSGGRPDIRAWAGLILAVLGVSGTSTYMKLAGTDPLVTAFWRLALSTLLLLPLQVWRRRNTLARNGPVPKCNTVTETEPPKPFCSRRGVVVSRSVTMLAGAFLAVHFALWVTSLSMTSVLSSLVFVTMTPLFVAVLDLVLFRGRTSPLLWVAVGVVTAGGVFIGLRSGTGANLGNLLALGGALASSLYLIVGRRASREMDPVSYNVGTFGWAAVLTGVVCVVAGRPLLALSGTSFLWLAVTAVLGQTVGHGLINASLKSFQPQFVALMLLWEPILGSLLAFLVLGDRPGPAELVGGAIILAGLAVGIVVSRRSAAEGPGGAEGQPL</sequence>
<feature type="transmembrane region" description="Helical" evidence="1">
    <location>
        <begin position="101"/>
        <end position="118"/>
    </location>
</feature>
<feature type="transmembrane region" description="Helical" evidence="1">
    <location>
        <begin position="264"/>
        <end position="286"/>
    </location>
</feature>
<accession>A0A398D296</accession>
<gene>
    <name evidence="3" type="ORF">SMC7_00010</name>
</gene>
<proteinExistence type="predicted"/>
<dbReference type="Pfam" id="PF00892">
    <property type="entry name" value="EamA"/>
    <property type="match status" value="2"/>
</dbReference>
<dbReference type="InterPro" id="IPR037185">
    <property type="entry name" value="EmrE-like"/>
</dbReference>
<comment type="caution">
    <text evidence="3">The sequence shown here is derived from an EMBL/GenBank/DDBJ whole genome shotgun (WGS) entry which is preliminary data.</text>
</comment>
<evidence type="ECO:0000256" key="1">
    <source>
        <dbReference type="SAM" id="Phobius"/>
    </source>
</evidence>
<feature type="transmembrane region" description="Helical" evidence="1">
    <location>
        <begin position="181"/>
        <end position="203"/>
    </location>
</feature>
<keyword evidence="1" id="KW-0472">Membrane</keyword>
<keyword evidence="1" id="KW-1133">Transmembrane helix</keyword>
<feature type="transmembrane region" description="Helical" evidence="1">
    <location>
        <begin position="326"/>
        <end position="346"/>
    </location>
</feature>
<dbReference type="AlphaFoldDB" id="A0A398D296"/>
<keyword evidence="4" id="KW-1185">Reference proteome</keyword>
<organism evidence="3 4">
    <name type="scientific">Candidatus Cryosericum terrychapinii</name>
    <dbReference type="NCBI Taxonomy" id="2290919"/>
    <lineage>
        <taxon>Bacteria</taxon>
        <taxon>Pseudomonadati</taxon>
        <taxon>Caldisericota/Cryosericota group</taxon>
        <taxon>Candidatus Cryosericota</taxon>
        <taxon>Candidatus Cryosericia</taxon>
        <taxon>Candidatus Cryosericales</taxon>
        <taxon>Candidatus Cryosericaceae</taxon>
        <taxon>Candidatus Cryosericum</taxon>
    </lineage>
</organism>
<name>A0A398D296_9BACT</name>
<dbReference type="EMBL" id="QXIS01000001">
    <property type="protein sequence ID" value="RIE06908.1"/>
    <property type="molecule type" value="Genomic_DNA"/>
</dbReference>
<feature type="domain" description="EamA" evidence="2">
    <location>
        <begin position="235"/>
        <end position="367"/>
    </location>
</feature>
<feature type="transmembrane region" description="Helical" evidence="1">
    <location>
        <begin position="352"/>
        <end position="371"/>
    </location>
</feature>
<dbReference type="SUPFAM" id="SSF103481">
    <property type="entry name" value="Multidrug resistance efflux transporter EmrE"/>
    <property type="match status" value="2"/>
</dbReference>
<dbReference type="PANTHER" id="PTHR22911:SF76">
    <property type="entry name" value="EAMA DOMAIN-CONTAINING PROTEIN"/>
    <property type="match status" value="1"/>
</dbReference>
<reference evidence="3 4" key="1">
    <citation type="submission" date="2018-09" db="EMBL/GenBank/DDBJ databases">
        <title>Discovery and Ecogenomic Context for Candidatus Cryosericales, a Global Caldiserica Order Active in Thawing Permafrost.</title>
        <authorList>
            <person name="Martinez M.A."/>
            <person name="Woodcroft B.J."/>
            <person name="Ignacio Espinoza J.C."/>
            <person name="Zayed A."/>
            <person name="Singleton C.M."/>
            <person name="Boyd J."/>
            <person name="Li Y.-F."/>
            <person name="Purvine S."/>
            <person name="Maughan H."/>
            <person name="Hodgkins S.B."/>
            <person name="Anderson D."/>
            <person name="Sederholm M."/>
            <person name="Temperton B."/>
            <person name="Saleska S.R."/>
            <person name="Tyson G.W."/>
            <person name="Rich V.I."/>
        </authorList>
    </citation>
    <scope>NUCLEOTIDE SEQUENCE [LARGE SCALE GENOMIC DNA]</scope>
    <source>
        <strain evidence="3 4">SMC7</strain>
    </source>
</reference>
<feature type="domain" description="EamA" evidence="2">
    <location>
        <begin position="76"/>
        <end position="225"/>
    </location>
</feature>
<dbReference type="PANTHER" id="PTHR22911">
    <property type="entry name" value="ACYL-MALONYL CONDENSING ENZYME-RELATED"/>
    <property type="match status" value="1"/>
</dbReference>
<feature type="transmembrane region" description="Helical" evidence="1">
    <location>
        <begin position="157"/>
        <end position="175"/>
    </location>
</feature>
<feature type="transmembrane region" description="Helical" evidence="1">
    <location>
        <begin position="233"/>
        <end position="252"/>
    </location>
</feature>
<evidence type="ECO:0000313" key="4">
    <source>
        <dbReference type="Proteomes" id="UP000266328"/>
    </source>
</evidence>
<dbReference type="GO" id="GO:0016020">
    <property type="term" value="C:membrane"/>
    <property type="evidence" value="ECO:0007669"/>
    <property type="project" value="InterPro"/>
</dbReference>
<evidence type="ECO:0000259" key="2">
    <source>
        <dbReference type="Pfam" id="PF00892"/>
    </source>
</evidence>